<dbReference type="PROSITE" id="PS50214">
    <property type="entry name" value="DISINTEGRIN_2"/>
    <property type="match status" value="1"/>
</dbReference>
<feature type="disulfide bond" evidence="6">
    <location>
        <begin position="374"/>
        <end position="394"/>
    </location>
</feature>
<dbReference type="GO" id="GO:0005886">
    <property type="term" value="C:plasma membrane"/>
    <property type="evidence" value="ECO:0007669"/>
    <property type="project" value="TreeGrafter"/>
</dbReference>
<accession>W5LMN1</accession>
<evidence type="ECO:0000259" key="10">
    <source>
        <dbReference type="PROSITE" id="PS50215"/>
    </source>
</evidence>
<proteinExistence type="predicted"/>
<keyword evidence="8" id="KW-1133">Transmembrane helix</keyword>
<evidence type="ECO:0000313" key="11">
    <source>
        <dbReference type="Ensembl" id="ENSAMXP00000021093.2"/>
    </source>
</evidence>
<feature type="binding site" evidence="7">
    <location>
        <position position="257"/>
    </location>
    <ligand>
        <name>Zn(2+)</name>
        <dbReference type="ChEBI" id="CHEBI:29105"/>
        <note>catalytic</note>
    </ligand>
</feature>
<dbReference type="AlphaFoldDB" id="W5LMN1"/>
<keyword evidence="3" id="KW-0378">Hydrolase</keyword>
<feature type="domain" description="Disintegrin" evidence="9">
    <location>
        <begin position="316"/>
        <end position="402"/>
    </location>
</feature>
<dbReference type="InterPro" id="IPR001590">
    <property type="entry name" value="Peptidase_M12B"/>
</dbReference>
<comment type="caution">
    <text evidence="7">Lacks conserved residue(s) required for the propagation of feature annotation.</text>
</comment>
<dbReference type="GeneTree" id="ENSGT00940000156716"/>
<protein>
    <recommendedName>
        <fullName evidence="13">ADAM metallopeptidase domain 28</fullName>
    </recommendedName>
</protein>
<dbReference type="eggNOG" id="KOG3607">
    <property type="taxonomic scope" value="Eukaryota"/>
</dbReference>
<dbReference type="Gene3D" id="4.10.70.10">
    <property type="entry name" value="Disintegrin domain"/>
    <property type="match status" value="1"/>
</dbReference>
<dbReference type="PROSITE" id="PS00427">
    <property type="entry name" value="DISINTEGRIN_1"/>
    <property type="match status" value="1"/>
</dbReference>
<evidence type="ECO:0000256" key="1">
    <source>
        <dbReference type="ARBA" id="ARBA00001947"/>
    </source>
</evidence>
<dbReference type="GO" id="GO:0006508">
    <property type="term" value="P:proteolysis"/>
    <property type="evidence" value="ECO:0007669"/>
    <property type="project" value="InterPro"/>
</dbReference>
<dbReference type="InterPro" id="IPR001762">
    <property type="entry name" value="Disintegrin_dom"/>
</dbReference>
<dbReference type="Gene3D" id="3.40.390.10">
    <property type="entry name" value="Collagenase (Catalytic Domain)"/>
    <property type="match status" value="1"/>
</dbReference>
<evidence type="ECO:0000256" key="3">
    <source>
        <dbReference type="ARBA" id="ARBA00022801"/>
    </source>
</evidence>
<dbReference type="SMART" id="SM00608">
    <property type="entry name" value="ACR"/>
    <property type="match status" value="1"/>
</dbReference>
<evidence type="ECO:0000256" key="6">
    <source>
        <dbReference type="PROSITE-ProRule" id="PRU00068"/>
    </source>
</evidence>
<dbReference type="Pfam" id="PF00200">
    <property type="entry name" value="Disintegrin"/>
    <property type="match status" value="1"/>
</dbReference>
<keyword evidence="8" id="KW-0812">Transmembrane</keyword>
<dbReference type="InParanoid" id="W5LMN1"/>
<feature type="disulfide bond" evidence="7">
    <location>
        <begin position="262"/>
        <end position="286"/>
    </location>
</feature>
<comment type="cofactor">
    <cofactor evidence="1">
        <name>Zn(2+)</name>
        <dbReference type="ChEBI" id="CHEBI:29105"/>
    </cofactor>
</comment>
<sequence length="557" mass="61381">HYTPNGTRVTTLLQDQGEDQCYYLGSVGDEQQSVVSMSTCDGLRGFFRTGGQDYMIEPLTDGEAGDHAVFKAEFLKNKNLLCGVTEKTVESVLPAFNTKGSRRAVQFDKGNSDRDALMDEQKYIEMYLVVDNSEVRSSKNMRKRMFQIINFVDMVYLPLHTFIALVGLEVWSDRDKINVSSSASNTLTAFTQWRINQAKTFKQNDNNFSNTLTIISTLQNHDRWVLVQSECGDFSSNALATGAVLAHELGHNLGMEHDEPTCSCSSAHCIMSAELSNPPPEKFSNCSVAEYREFLQTTSALTCLLDKPAEGSIIAPPICGNNFKEEGEECDCGLVEECTNPCCDAATCTLTPGSQCSSGECCNNCKLVPVDSLCRSVMSECDLPEYCTGASGDCPADTYREDGLPCRNNSGYCYHGHCPLRQDQCIQMWGDSVVRTRQTIKTCSLTLDTLRSRSVHTVLWLRIVGYVMVRLFCRDVLCGTLFCSNGTADPRAGTGVTHDGTCKSTVFNSSMGDELVQPGTKCGDGLVRKSCSLLSQVLSEFSHLVKQQIKQLIKQLI</sequence>
<dbReference type="PANTHER" id="PTHR11905:SF32">
    <property type="entry name" value="DISINTEGRIN AND METALLOPROTEINASE DOMAIN-CONTAINING PROTEIN 28"/>
    <property type="match status" value="1"/>
</dbReference>
<evidence type="ECO:0000256" key="8">
    <source>
        <dbReference type="SAM" id="Phobius"/>
    </source>
</evidence>
<keyword evidence="8" id="KW-0472">Membrane</keyword>
<dbReference type="Pfam" id="PF08516">
    <property type="entry name" value="ADAM_CR"/>
    <property type="match status" value="1"/>
</dbReference>
<dbReference type="GO" id="GO:0004222">
    <property type="term" value="F:metalloendopeptidase activity"/>
    <property type="evidence" value="ECO:0007669"/>
    <property type="project" value="InterPro"/>
</dbReference>
<organism evidence="11 12">
    <name type="scientific">Astyanax mexicanus</name>
    <name type="common">Blind cave fish</name>
    <name type="synonym">Astyanax fasciatus mexicanus</name>
    <dbReference type="NCBI Taxonomy" id="7994"/>
    <lineage>
        <taxon>Eukaryota</taxon>
        <taxon>Metazoa</taxon>
        <taxon>Chordata</taxon>
        <taxon>Craniata</taxon>
        <taxon>Vertebrata</taxon>
        <taxon>Euteleostomi</taxon>
        <taxon>Actinopterygii</taxon>
        <taxon>Neopterygii</taxon>
        <taxon>Teleostei</taxon>
        <taxon>Ostariophysi</taxon>
        <taxon>Characiformes</taxon>
        <taxon>Characoidei</taxon>
        <taxon>Acestrorhamphidae</taxon>
        <taxon>Acestrorhamphinae</taxon>
        <taxon>Astyanax</taxon>
    </lineage>
</organism>
<evidence type="ECO:0000256" key="5">
    <source>
        <dbReference type="ARBA" id="ARBA00023157"/>
    </source>
</evidence>
<keyword evidence="4 7" id="KW-0862">Zinc</keyword>
<evidence type="ECO:0000256" key="2">
    <source>
        <dbReference type="ARBA" id="ARBA00022723"/>
    </source>
</evidence>
<dbReference type="SMART" id="SM00050">
    <property type="entry name" value="DISIN"/>
    <property type="match status" value="1"/>
</dbReference>
<keyword evidence="5 7" id="KW-1015">Disulfide bond</keyword>
<dbReference type="InterPro" id="IPR024079">
    <property type="entry name" value="MetalloPept_cat_dom_sf"/>
</dbReference>
<dbReference type="HOGENOM" id="CLU_012714_7_1_1"/>
<evidence type="ECO:0000256" key="4">
    <source>
        <dbReference type="ARBA" id="ARBA00022833"/>
    </source>
</evidence>
<feature type="disulfide bond" evidence="7">
    <location>
        <begin position="264"/>
        <end position="269"/>
    </location>
</feature>
<feature type="binding site" evidence="7">
    <location>
        <position position="247"/>
    </location>
    <ligand>
        <name>Zn(2+)</name>
        <dbReference type="ChEBI" id="CHEBI:29105"/>
        <note>catalytic</note>
    </ligand>
</feature>
<dbReference type="FunFam" id="4.10.70.10:FF:000001">
    <property type="entry name" value="Disintegrin and metalloproteinase domain-containing protein 22"/>
    <property type="match status" value="1"/>
</dbReference>
<dbReference type="CDD" id="cd04269">
    <property type="entry name" value="ZnMc_adamalysin_II_like"/>
    <property type="match status" value="1"/>
</dbReference>
<dbReference type="Pfam" id="PF01421">
    <property type="entry name" value="Reprolysin"/>
    <property type="match status" value="1"/>
</dbReference>
<dbReference type="SUPFAM" id="SSF57552">
    <property type="entry name" value="Blood coagulation inhibitor (disintegrin)"/>
    <property type="match status" value="1"/>
</dbReference>
<dbReference type="Proteomes" id="UP000018467">
    <property type="component" value="Unassembled WGS sequence"/>
</dbReference>
<dbReference type="InterPro" id="IPR018358">
    <property type="entry name" value="Disintegrin_CS"/>
</dbReference>
<evidence type="ECO:0008006" key="13">
    <source>
        <dbReference type="Google" id="ProtNLM"/>
    </source>
</evidence>
<evidence type="ECO:0000256" key="7">
    <source>
        <dbReference type="PROSITE-ProRule" id="PRU00276"/>
    </source>
</evidence>
<feature type="domain" description="Peptidase M12B" evidence="10">
    <location>
        <begin position="122"/>
        <end position="308"/>
    </location>
</feature>
<keyword evidence="2 7" id="KW-0479">Metal-binding</keyword>
<keyword evidence="12" id="KW-1185">Reference proteome</keyword>
<dbReference type="InterPro" id="IPR034027">
    <property type="entry name" value="Reprolysin_adamalysin"/>
</dbReference>
<evidence type="ECO:0000313" key="12">
    <source>
        <dbReference type="Proteomes" id="UP000018467"/>
    </source>
</evidence>
<dbReference type="InterPro" id="IPR006586">
    <property type="entry name" value="ADAM_Cys-rich"/>
</dbReference>
<evidence type="ECO:0000259" key="9">
    <source>
        <dbReference type="PROSITE" id="PS50214"/>
    </source>
</evidence>
<dbReference type="SUPFAM" id="SSF55486">
    <property type="entry name" value="Metalloproteases ('zincins'), catalytic domain"/>
    <property type="match status" value="1"/>
</dbReference>
<name>W5LMN1_ASTMX</name>
<dbReference type="InterPro" id="IPR036436">
    <property type="entry name" value="Disintegrin_dom_sf"/>
</dbReference>
<dbReference type="PANTHER" id="PTHR11905">
    <property type="entry name" value="ADAM A DISINTEGRIN AND METALLOPROTEASE DOMAIN"/>
    <property type="match status" value="1"/>
</dbReference>
<reference evidence="12" key="1">
    <citation type="submission" date="2013-03" db="EMBL/GenBank/DDBJ databases">
        <authorList>
            <person name="Jeffery W."/>
            <person name="Warren W."/>
            <person name="Wilson R.K."/>
        </authorList>
    </citation>
    <scope>NUCLEOTIDE SEQUENCE</scope>
    <source>
        <strain evidence="12">female</strain>
    </source>
</reference>
<dbReference type="PROSITE" id="PS50215">
    <property type="entry name" value="ADAM_MEPRO"/>
    <property type="match status" value="1"/>
</dbReference>
<dbReference type="PRINTS" id="PR00289">
    <property type="entry name" value="DISINTEGRIN"/>
</dbReference>
<reference evidence="11" key="4">
    <citation type="submission" date="2025-09" db="UniProtKB">
        <authorList>
            <consortium name="Ensembl"/>
        </authorList>
    </citation>
    <scope>IDENTIFICATION</scope>
</reference>
<feature type="binding site" evidence="7">
    <location>
        <position position="251"/>
    </location>
    <ligand>
        <name>Zn(2+)</name>
        <dbReference type="ChEBI" id="CHEBI:29105"/>
        <note>catalytic</note>
    </ligand>
</feature>
<dbReference type="GO" id="GO:0046872">
    <property type="term" value="F:metal ion binding"/>
    <property type="evidence" value="ECO:0007669"/>
    <property type="project" value="UniProtKB-KW"/>
</dbReference>
<feature type="active site" evidence="7">
    <location>
        <position position="248"/>
    </location>
</feature>
<feature type="transmembrane region" description="Helical" evidence="8">
    <location>
        <begin position="148"/>
        <end position="171"/>
    </location>
</feature>
<reference evidence="12" key="2">
    <citation type="journal article" date="2014" name="Nat. Commun.">
        <title>The cavefish genome reveals candidate genes for eye loss.</title>
        <authorList>
            <person name="McGaugh S.E."/>
            <person name="Gross J.B."/>
            <person name="Aken B."/>
            <person name="Blin M."/>
            <person name="Borowsky R."/>
            <person name="Chalopin D."/>
            <person name="Hinaux H."/>
            <person name="Jeffery W.R."/>
            <person name="Keene A."/>
            <person name="Ma L."/>
            <person name="Minx P."/>
            <person name="Murphy D."/>
            <person name="O'Quin K.E."/>
            <person name="Retaux S."/>
            <person name="Rohner N."/>
            <person name="Searle S.M."/>
            <person name="Stahl B.A."/>
            <person name="Tabin C."/>
            <person name="Volff J.N."/>
            <person name="Yoshizawa M."/>
            <person name="Warren W.C."/>
        </authorList>
    </citation>
    <scope>NUCLEOTIDE SEQUENCE [LARGE SCALE GENOMIC DNA]</scope>
    <source>
        <strain evidence="12">female</strain>
    </source>
</reference>
<reference evidence="11" key="3">
    <citation type="submission" date="2025-08" db="UniProtKB">
        <authorList>
            <consortium name="Ensembl"/>
        </authorList>
    </citation>
    <scope>IDENTIFICATION</scope>
</reference>
<dbReference type="Bgee" id="ENSAMXG00000020478">
    <property type="expression patterns" value="Expressed in testis and 2 other cell types or tissues"/>
</dbReference>
<dbReference type="Ensembl" id="ENSAMXT00000021093.2">
    <property type="protein sequence ID" value="ENSAMXP00000021093.2"/>
    <property type="gene ID" value="ENSAMXG00000020478.2"/>
</dbReference>